<feature type="compositionally biased region" description="Low complexity" evidence="1">
    <location>
        <begin position="500"/>
        <end position="511"/>
    </location>
</feature>
<protein>
    <submittedName>
        <fullName evidence="2">Uncharacterized protein</fullName>
    </submittedName>
</protein>
<feature type="compositionally biased region" description="Low complexity" evidence="1">
    <location>
        <begin position="202"/>
        <end position="224"/>
    </location>
</feature>
<dbReference type="OrthoDB" id="6257039at2759"/>
<gene>
    <name evidence="2" type="ORF">FBUS_06923</name>
</gene>
<dbReference type="AlphaFoldDB" id="A0A8E0RY63"/>
<feature type="compositionally biased region" description="Polar residues" evidence="1">
    <location>
        <begin position="545"/>
        <end position="569"/>
    </location>
</feature>
<keyword evidence="3" id="KW-1185">Reference proteome</keyword>
<feature type="compositionally biased region" description="Polar residues" evidence="1">
    <location>
        <begin position="187"/>
        <end position="199"/>
    </location>
</feature>
<evidence type="ECO:0000313" key="2">
    <source>
        <dbReference type="EMBL" id="KAA0196803.1"/>
    </source>
</evidence>
<comment type="caution">
    <text evidence="2">The sequence shown here is derived from an EMBL/GenBank/DDBJ whole genome shotgun (WGS) entry which is preliminary data.</text>
</comment>
<feature type="region of interest" description="Disordered" evidence="1">
    <location>
        <begin position="500"/>
        <end position="620"/>
    </location>
</feature>
<reference evidence="2" key="1">
    <citation type="submission" date="2019-05" db="EMBL/GenBank/DDBJ databases">
        <title>Annotation for the trematode Fasciolopsis buski.</title>
        <authorList>
            <person name="Choi Y.-J."/>
        </authorList>
    </citation>
    <scope>NUCLEOTIDE SEQUENCE</scope>
    <source>
        <strain evidence="2">HT</strain>
        <tissue evidence="2">Whole worm</tissue>
    </source>
</reference>
<organism evidence="2 3">
    <name type="scientific">Fasciolopsis buskii</name>
    <dbReference type="NCBI Taxonomy" id="27845"/>
    <lineage>
        <taxon>Eukaryota</taxon>
        <taxon>Metazoa</taxon>
        <taxon>Spiralia</taxon>
        <taxon>Lophotrochozoa</taxon>
        <taxon>Platyhelminthes</taxon>
        <taxon>Trematoda</taxon>
        <taxon>Digenea</taxon>
        <taxon>Plagiorchiida</taxon>
        <taxon>Echinostomata</taxon>
        <taxon>Echinostomatoidea</taxon>
        <taxon>Fasciolidae</taxon>
        <taxon>Fasciolopsis</taxon>
    </lineage>
</organism>
<feature type="region of interest" description="Disordered" evidence="1">
    <location>
        <begin position="161"/>
        <end position="224"/>
    </location>
</feature>
<dbReference type="EMBL" id="LUCM01002813">
    <property type="protein sequence ID" value="KAA0196803.1"/>
    <property type="molecule type" value="Genomic_DNA"/>
</dbReference>
<sequence length="1113" mass="119494">MADPITPQLQEEVLEKLRELAANRNFTKTPEEIEKVLMEKSRGVKKVYCELFSKVMNSAHPTAANNPGSSHMVSVAPSMDHMGNTVQPTPGHLMSTPRPGLILQPHGVSQPGQLVHVLPTSTTMNMGPQPTGMGVSRPPRLYTIAPQANPLHMQQAIYQTQPGTQQRPEGQAAIQPVQPHQPGAVLSTPNRTLPTTNTIGMPPQNQQQQQQQQQQPQQAGGPAQSSLLYAQSGVGQQQCANIGSVDQTQQAQQQPPTPGPQGLGRTVQVHTSAPGQQVIYQGDNFSGQPGSNPLLIRSTTIGNVGTTETPTTIPAMIVPSVSTCTPRPLIAVVPGNQASAGVVSQGQPKLIRANLTPGHKTSVQTVKGSVMLPAGVSVQPNTTVGQSRLLNAPNASSASRSGTSGGQSGGKQPAEPYSAEDMNKILNGLTKLATRFLPAVRNAIQVVSEQPDSAVAVRKYVKLRDILEHPQTNLHLIRPAQLQLIEQLLNEISRNPLQLLQQQQQQQQQQGKSGGSGHSSQQRSNQARATAAAAAAAAAAAKTMGTGSSGDTARTSNDLSTATSNSDQSGPHRGASSVHQRMSVQQQQQQPQFQPVSQQQQQQASRFRGSTATTTGAVGAGGLPEVHASAVIGQVHGTARVSVSGRSIMGGAAGVDGSTASGPSQTLGTSPMEMGVSSGSSASLPGLLRHPGPENRVAPLTTATGFSLSFPGGLGTMRPSIMTGFSAYIQPLILDLQKMAERALHDPVFAKRVCRAINEISQETKPFRESMGLLLPQDLYLGLGGKDMDSDSRKTASLKLPTALEYTDDDIVGHACKRMRSTDNVDSVEGLTALSFRTSKTGDLLTDCLISVSGTPESLDGAECEPSSKKRRIDRDMISADDEDNESSTNRSLGSLPLQSKMQVAMFSKDSSFMSNYLFTTNSVEYDSEAEPMTIFEADQLERLNPRIQREIKQLNAISLCVLANTHPPSIDEMETYVTCLDAGEWNTSCHLKLIPNDQLIAQLPCVPPNLLIRLAPDYLEAGQMNWYYSPRSKYSHPESISTHNSVPYSAAERTHFLDLCYSELDRKLQQHLRRSSHYRLTLFFVCKQWLDSVCSAMARFVKIDQSIPLLAK</sequence>
<proteinExistence type="predicted"/>
<dbReference type="Proteomes" id="UP000728185">
    <property type="component" value="Unassembled WGS sequence"/>
</dbReference>
<feature type="compositionally biased region" description="Low complexity" evidence="1">
    <location>
        <begin position="518"/>
        <end position="541"/>
    </location>
</feature>
<name>A0A8E0RY63_9TREM</name>
<evidence type="ECO:0000313" key="3">
    <source>
        <dbReference type="Proteomes" id="UP000728185"/>
    </source>
</evidence>
<feature type="region of interest" description="Disordered" evidence="1">
    <location>
        <begin position="855"/>
        <end position="895"/>
    </location>
</feature>
<feature type="compositionally biased region" description="Low complexity" evidence="1">
    <location>
        <begin position="583"/>
        <end position="603"/>
    </location>
</feature>
<feature type="compositionally biased region" description="Polar residues" evidence="1">
    <location>
        <begin position="658"/>
        <end position="669"/>
    </location>
</feature>
<accession>A0A8E0RY63</accession>
<feature type="region of interest" description="Disordered" evidence="1">
    <location>
        <begin position="245"/>
        <end position="269"/>
    </location>
</feature>
<evidence type="ECO:0000256" key="1">
    <source>
        <dbReference type="SAM" id="MobiDB-lite"/>
    </source>
</evidence>
<feature type="region of interest" description="Disordered" evidence="1">
    <location>
        <begin position="393"/>
        <end position="417"/>
    </location>
</feature>
<feature type="region of interest" description="Disordered" evidence="1">
    <location>
        <begin position="652"/>
        <end position="683"/>
    </location>
</feature>